<reference evidence="2" key="1">
    <citation type="submission" date="2014-09" db="EMBL/GenBank/DDBJ databases">
        <authorList>
            <person name="Sharma Rahul"/>
            <person name="Thines Marco"/>
        </authorList>
    </citation>
    <scope>NUCLEOTIDE SEQUENCE [LARGE SCALE GENOMIC DNA]</scope>
</reference>
<evidence type="ECO:0000313" key="1">
    <source>
        <dbReference type="EMBL" id="CEG39951.1"/>
    </source>
</evidence>
<dbReference type="PANTHER" id="PTHR13510:SF44">
    <property type="entry name" value="RABENOSYN-5"/>
    <property type="match status" value="1"/>
</dbReference>
<keyword evidence="2" id="KW-1185">Reference proteome</keyword>
<dbReference type="PANTHER" id="PTHR13510">
    <property type="entry name" value="FYVE-FINGER-CONTAINING RAB5 EFFECTOR PROTEIN RABENOSYN-5-RELATED"/>
    <property type="match status" value="1"/>
</dbReference>
<name>A0A0P1AHH8_PLAHL</name>
<accession>A0A0P1AHH8</accession>
<protein>
    <submittedName>
        <fullName evidence="1">START-like domain</fullName>
    </submittedName>
</protein>
<dbReference type="Gene3D" id="3.30.530.20">
    <property type="match status" value="1"/>
</dbReference>
<dbReference type="OrthoDB" id="167764at2759"/>
<dbReference type="OMA" id="KWFVMRG"/>
<dbReference type="AlphaFoldDB" id="A0A0P1AHH8"/>
<organism evidence="1 2">
    <name type="scientific">Plasmopara halstedii</name>
    <name type="common">Downy mildew of sunflower</name>
    <dbReference type="NCBI Taxonomy" id="4781"/>
    <lineage>
        <taxon>Eukaryota</taxon>
        <taxon>Sar</taxon>
        <taxon>Stramenopiles</taxon>
        <taxon>Oomycota</taxon>
        <taxon>Peronosporomycetes</taxon>
        <taxon>Peronosporales</taxon>
        <taxon>Peronosporaceae</taxon>
        <taxon>Plasmopara</taxon>
    </lineage>
</organism>
<sequence length="551" mass="63203">MASSQPSIQFSASRRAELDSQCDDLLISALKEHDKFHTASDLQDWQLVRRRNALNVYRPRVAITLQDQHFLLGSGIVPGTLDDTLNGVYCDTTESLRICKTLLSDKFLDGAVLRVFEAHDLQAPVSFAGIKWFMMRGILGTSGLLSDRDVLTYERMGHFRDQSGQCYAYHILQSIDLPEYPANRERGVQRVDLSLCYLYRQLTPDWLGSFVFGYVNLNTNMPMSLASFIAAEKILSANKFLRCARAKYFSALMVKSMEIEVDKERPECVVCRAMPAKILGLAHKMCMGCRRQVCWKCRERRQVFHMQLRSGKPATEYFCHSCVNYVTGNGYAQTCAGLDDVYERLCGTRIKSFQSSDEGTEEYNSMRSKSDASMRLCTQKEFICQSYKCMASNDATITWNEAELLEITQFLETLSNRFRRRERRKSGSSLHTVLRQGTRYRFLSDNIVSSSIISTAQQETPPDYDVQYNNFDSPSSLSMYSAGENQYFEDDADECRSRMEPKHCVKWTVVYDEDVQEFVKIPVPITHSTRSSEVQLEDIRETKIIRIDELD</sequence>
<dbReference type="InterPro" id="IPR052727">
    <property type="entry name" value="Rab4/Rab5_effector"/>
</dbReference>
<dbReference type="InterPro" id="IPR023393">
    <property type="entry name" value="START-like_dom_sf"/>
</dbReference>
<dbReference type="Proteomes" id="UP000054928">
    <property type="component" value="Unassembled WGS sequence"/>
</dbReference>
<dbReference type="GeneID" id="36405231"/>
<evidence type="ECO:0000313" key="2">
    <source>
        <dbReference type="Proteomes" id="UP000054928"/>
    </source>
</evidence>
<dbReference type="EMBL" id="CCYD01000442">
    <property type="protein sequence ID" value="CEG39951.1"/>
    <property type="molecule type" value="Genomic_DNA"/>
</dbReference>
<proteinExistence type="predicted"/>
<dbReference type="RefSeq" id="XP_024576320.1">
    <property type="nucleotide sequence ID" value="XM_024725554.1"/>
</dbReference>